<protein>
    <submittedName>
        <fullName evidence="2">Uncharacterized protein</fullName>
    </submittedName>
</protein>
<dbReference type="EMBL" id="LR877155">
    <property type="protein sequence ID" value="CAD2218511.1"/>
    <property type="molecule type" value="Genomic_DNA"/>
</dbReference>
<proteinExistence type="predicted"/>
<reference evidence="2 3" key="1">
    <citation type="submission" date="2020-08" db="EMBL/GenBank/DDBJ databases">
        <authorList>
            <person name="Newling K."/>
            <person name="Davey J."/>
            <person name="Forrester S."/>
        </authorList>
    </citation>
    <scope>NUCLEOTIDE SEQUENCE [LARGE SCALE GENOMIC DNA]</scope>
    <source>
        <strain evidence="3">Crithidia deanei Carvalho (ATCC PRA-265)</strain>
    </source>
</reference>
<keyword evidence="3" id="KW-1185">Reference proteome</keyword>
<name>A0A7G2CHR6_9TRYP</name>
<organism evidence="2 3">
    <name type="scientific">Angomonas deanei</name>
    <dbReference type="NCBI Taxonomy" id="59799"/>
    <lineage>
        <taxon>Eukaryota</taxon>
        <taxon>Discoba</taxon>
        <taxon>Euglenozoa</taxon>
        <taxon>Kinetoplastea</taxon>
        <taxon>Metakinetoplastina</taxon>
        <taxon>Trypanosomatida</taxon>
        <taxon>Trypanosomatidae</taxon>
        <taxon>Strigomonadinae</taxon>
        <taxon>Angomonas</taxon>
    </lineage>
</organism>
<dbReference type="AlphaFoldDB" id="A0A7G2CHR6"/>
<dbReference type="Proteomes" id="UP000515908">
    <property type="component" value="Chromosome 11"/>
</dbReference>
<keyword evidence="1" id="KW-0472">Membrane</keyword>
<evidence type="ECO:0000313" key="2">
    <source>
        <dbReference type="EMBL" id="CAD2218511.1"/>
    </source>
</evidence>
<keyword evidence="1" id="KW-0812">Transmembrane</keyword>
<sequence length="210" mass="24281">MNLRHVERWTSPCLTVDDTDPDNHKIILSGSGVSFINGDLYRFRRFIISLPFPAAQVNEREEYLLFTSFQTVVEGVPSSTLTYPTRLVCDRSSYTYKRNDKSRKRCNLIRLPEEFLNNQRTDRVAVVTVTISGVPAEISNAVKTMREDDLPSVGLAYQKSAYTLATLIIRYIFLFFSLCHTVRFIVHSKHTSMLYEQRMIVTLQIFYFGT</sequence>
<accession>A0A7G2CHR6</accession>
<evidence type="ECO:0000256" key="1">
    <source>
        <dbReference type="SAM" id="Phobius"/>
    </source>
</evidence>
<feature type="transmembrane region" description="Helical" evidence="1">
    <location>
        <begin position="168"/>
        <end position="186"/>
    </location>
</feature>
<evidence type="ECO:0000313" key="3">
    <source>
        <dbReference type="Proteomes" id="UP000515908"/>
    </source>
</evidence>
<dbReference type="VEuPathDB" id="TriTrypDB:ADEAN_000600000"/>
<keyword evidence="1" id="KW-1133">Transmembrane helix</keyword>
<gene>
    <name evidence="2" type="ORF">ADEAN_000600000</name>
</gene>